<evidence type="ECO:0000313" key="3">
    <source>
        <dbReference type="Proteomes" id="UP000656548"/>
    </source>
</evidence>
<accession>A0ABR9L1I3</accession>
<gene>
    <name evidence="2" type="ORF">H4W30_001505</name>
</gene>
<evidence type="ECO:0000313" key="2">
    <source>
        <dbReference type="EMBL" id="MBE1574476.1"/>
    </source>
</evidence>
<feature type="compositionally biased region" description="Low complexity" evidence="1">
    <location>
        <begin position="62"/>
        <end position="71"/>
    </location>
</feature>
<reference evidence="2 3" key="1">
    <citation type="submission" date="2020-10" db="EMBL/GenBank/DDBJ databases">
        <title>Sequencing the genomes of 1000 actinobacteria strains.</title>
        <authorList>
            <person name="Klenk H.-P."/>
        </authorList>
    </citation>
    <scope>NUCLEOTIDE SEQUENCE [LARGE SCALE GENOMIC DNA]</scope>
    <source>
        <strain evidence="2 3">DSM 46661</strain>
    </source>
</reference>
<dbReference type="EMBL" id="JADBEJ010000001">
    <property type="protein sequence ID" value="MBE1574476.1"/>
    <property type="molecule type" value="Genomic_DNA"/>
</dbReference>
<dbReference type="Proteomes" id="UP000656548">
    <property type="component" value="Unassembled WGS sequence"/>
</dbReference>
<organism evidence="2 3">
    <name type="scientific">Amycolatopsis roodepoortensis</name>
    <dbReference type="NCBI Taxonomy" id="700274"/>
    <lineage>
        <taxon>Bacteria</taxon>
        <taxon>Bacillati</taxon>
        <taxon>Actinomycetota</taxon>
        <taxon>Actinomycetes</taxon>
        <taxon>Pseudonocardiales</taxon>
        <taxon>Pseudonocardiaceae</taxon>
        <taxon>Amycolatopsis</taxon>
    </lineage>
</organism>
<evidence type="ECO:0000256" key="1">
    <source>
        <dbReference type="SAM" id="MobiDB-lite"/>
    </source>
</evidence>
<name>A0ABR9L1I3_9PSEU</name>
<evidence type="ECO:0008006" key="4">
    <source>
        <dbReference type="Google" id="ProtNLM"/>
    </source>
</evidence>
<proteinExistence type="predicted"/>
<protein>
    <recommendedName>
        <fullName evidence="4">DUF222 domain-containing protein</fullName>
    </recommendedName>
</protein>
<comment type="caution">
    <text evidence="2">The sequence shown here is derived from an EMBL/GenBank/DDBJ whole genome shotgun (WGS) entry which is preliminary data.</text>
</comment>
<feature type="region of interest" description="Disordered" evidence="1">
    <location>
        <begin position="56"/>
        <end position="79"/>
    </location>
</feature>
<sequence>MAHLPEDAAVWRVHDPHGAMTRAELVLATVERRVTALWATVAVALGQDVTDAQLTGPLDTWTPPARATRTPVSSAPAHDGAELKSLREIALWMRD</sequence>
<keyword evidence="3" id="KW-1185">Reference proteome</keyword>